<comment type="caution">
    <text evidence="1">The sequence shown here is derived from an EMBL/GenBank/DDBJ whole genome shotgun (WGS) entry which is preliminary data.</text>
</comment>
<proteinExistence type="predicted"/>
<reference evidence="1" key="1">
    <citation type="journal article" date="2015" name="Nature">
        <title>Complex archaea that bridge the gap between prokaryotes and eukaryotes.</title>
        <authorList>
            <person name="Spang A."/>
            <person name="Saw J.H."/>
            <person name="Jorgensen S.L."/>
            <person name="Zaremba-Niedzwiedzka K."/>
            <person name="Martijn J."/>
            <person name="Lind A.E."/>
            <person name="van Eijk R."/>
            <person name="Schleper C."/>
            <person name="Guy L."/>
            <person name="Ettema T.J."/>
        </authorList>
    </citation>
    <scope>NUCLEOTIDE SEQUENCE</scope>
</reference>
<dbReference type="EMBL" id="LAZR01020555">
    <property type="protein sequence ID" value="KKL88467.1"/>
    <property type="molecule type" value="Genomic_DNA"/>
</dbReference>
<accession>A0A0F9IML4</accession>
<organism evidence="1">
    <name type="scientific">marine sediment metagenome</name>
    <dbReference type="NCBI Taxonomy" id="412755"/>
    <lineage>
        <taxon>unclassified sequences</taxon>
        <taxon>metagenomes</taxon>
        <taxon>ecological metagenomes</taxon>
    </lineage>
</organism>
<feature type="non-terminal residue" evidence="1">
    <location>
        <position position="1"/>
    </location>
</feature>
<gene>
    <name evidence="1" type="ORF">LCGC14_1924350</name>
</gene>
<dbReference type="AlphaFoldDB" id="A0A0F9IML4"/>
<sequence>ILMNDKDVTGEAVGALAALEKFE</sequence>
<name>A0A0F9IML4_9ZZZZ</name>
<protein>
    <submittedName>
        <fullName evidence="1">Uncharacterized protein</fullName>
    </submittedName>
</protein>
<evidence type="ECO:0000313" key="1">
    <source>
        <dbReference type="EMBL" id="KKL88467.1"/>
    </source>
</evidence>